<accession>A0A1Y3UNR9</accession>
<organism evidence="4 5">
    <name type="scientific">Limosilactobacillus reuteri</name>
    <name type="common">Lactobacillus reuteri</name>
    <dbReference type="NCBI Taxonomy" id="1598"/>
    <lineage>
        <taxon>Bacteria</taxon>
        <taxon>Bacillati</taxon>
        <taxon>Bacillota</taxon>
        <taxon>Bacilli</taxon>
        <taxon>Lactobacillales</taxon>
        <taxon>Lactobacillaceae</taxon>
        <taxon>Limosilactobacillus</taxon>
    </lineage>
</organism>
<gene>
    <name evidence="4" type="ORF">B5G22_00580</name>
</gene>
<evidence type="ECO:0000313" key="4">
    <source>
        <dbReference type="EMBL" id="OUN50452.1"/>
    </source>
</evidence>
<evidence type="ECO:0000256" key="1">
    <source>
        <dbReference type="ARBA" id="ARBA00022801"/>
    </source>
</evidence>
<proteinExistence type="predicted"/>
<keyword evidence="2" id="KW-0175">Coiled coil</keyword>
<dbReference type="SUPFAM" id="SSF49785">
    <property type="entry name" value="Galactose-binding domain-like"/>
    <property type="match status" value="1"/>
</dbReference>
<evidence type="ECO:0000259" key="3">
    <source>
        <dbReference type="Pfam" id="PF02018"/>
    </source>
</evidence>
<dbReference type="EMBL" id="NFHN01000001">
    <property type="protein sequence ID" value="OUN50452.1"/>
    <property type="molecule type" value="Genomic_DNA"/>
</dbReference>
<dbReference type="CDD" id="cd19958">
    <property type="entry name" value="pyocin_knob"/>
    <property type="match status" value="2"/>
</dbReference>
<dbReference type="InterPro" id="IPR008979">
    <property type="entry name" value="Galactose-bd-like_sf"/>
</dbReference>
<reference evidence="5" key="1">
    <citation type="submission" date="2017-04" db="EMBL/GenBank/DDBJ databases">
        <title>Function of individual gut microbiota members based on whole genome sequencing of pure cultures obtained from chicken caecum.</title>
        <authorList>
            <person name="Medvecky M."/>
            <person name="Cejkova D."/>
            <person name="Polansky O."/>
            <person name="Karasova D."/>
            <person name="Kubasova T."/>
            <person name="Cizek A."/>
            <person name="Rychlik I."/>
        </authorList>
    </citation>
    <scope>NUCLEOTIDE SEQUENCE [LARGE SCALE GENOMIC DNA]</scope>
    <source>
        <strain evidence="5">An71</strain>
    </source>
</reference>
<protein>
    <submittedName>
        <fullName evidence="4">Phage specificity protein</fullName>
    </submittedName>
</protein>
<feature type="coiled-coil region" evidence="2">
    <location>
        <begin position="89"/>
        <end position="166"/>
    </location>
</feature>
<dbReference type="Proteomes" id="UP000195868">
    <property type="component" value="Unassembled WGS sequence"/>
</dbReference>
<dbReference type="Pfam" id="PF02018">
    <property type="entry name" value="CBM_4_9"/>
    <property type="match status" value="1"/>
</dbReference>
<sequence>MEKTIKYLENGEYHYATVRSVGDLAQLKTDSKETLVEAINELWNGGGNADPSKAPKPEGYDQLVQDVADAVKNQQEISQQWIEWQNEEAQLTEERKQDYLQAMKEMQEAIDKAKADAAALDDKTTKLDEQITKTFSDLDTSVQNMHEQLQKEADRMDQELIDTKSDLTKVRTDLQNAQLDNGRIHDELTNINGKFEHKVWQTDLDPLKEQIDRAETSVQQTKDELLGKASRQDLDTVTNTVSKLDTQLKETAKGVEISVKKDELGGEIAEALTNKTNILLGTRRFTTNNWQQREHVEMCSDPWKGFLVAKQNSPIEGIQQAYDVKAGTTYTFSLFAKMDTLDDSNKPQIILAKTNLDTSLDTKIDAWRKEIEDITSDFKRYDLTFTPSEDCTIYPHVISNSNNPIFVCGYQLEIGKTSTPWEPNQEDVGDYVEKSEAQFNVYNDKIQALTEKQRQQGDTQEKLRTEVTQTAEGTRQVSENLKKTNDDITKLRGEFEVKADHMKSEYETYTNKAVGQISDSTLNLIRNSSFQNKDEDFAQWQNVSAKANVRQDENGLRWVELTQSGMTTDNIIGLTSNYFNIKQGKITVAVDIKSGTKADLDIESVLTLELYDENKKRVDFTRLTLNDLGLNKSLLGDHQVHRGLYRLGIDRNDAKYMTVKALLARNGDLYFTNFSARLSSIDDGAYEPNPDDLNQQILKQNTKIEQNAKEVAIKANSVDVTRDIKSAVDNVQVGGTNLANKTNQGTINWMCDPGNGTTNLTEVNINGARGVRFNNTRKTTSWWVAKYALDLNKFEPSTDYVVSFDIRTPMNVEFYGSMFDIAGGDSMNGYFTDTSIHGVIPANKLTHISVSKHTKDNFDKDHYQSFYLNSWNLSRCDWVDFVNFKIEKGNKGTNYSPAPEDVSAEIKSVKDAAIQVASDQINLHVNELSTQFDDKLNKRINEQKTASEKFTSDGIEQVVTKVTNVKNDVDRLGDTVNSVGSRNLLHNTSNQWRTLTNDGDWLQKTTASSCWTSVADYHGGDKFTYAAKITNNSHQQAELEIWLCDQNKNLINGQAFHAPIPKGANAYDANVTFPITTGTWYIRSWIIFTGGHAPKGDIVQVKDERLVEGATPGSWSPNPDDINQQITNTNKKIDTQTIDSANIDQMLTQGHYFVRNLTGNPIGGWVYVDVTGNNNDRIRQDVYADQNNQHKYRSWNGSRWSGWEQGAYISDVNNVKTEVTASVKNLGDRVTTEVDSITTRQNNFENEAKEQHSNDVELVRKSDFEDGSKGNWTVTGVVSATNPAPPAELGQYGMKVLQTNIRDAYEDGIWYSVKPGEKFDVDFWCAPSSAFHTAFGLCFTDKNKGNWNWQGIQTDQSGQWKHYTGTIAAPTNAAFARPWYQMDKPANNTTNSSWIAKPHIRRQNPQVAEKISELNTKWDVANGQIQGKVTETQVNNILNGKGYATQSWAQTMFQMKSDSITLQAVRDNITNGIQNQVNNIDQKLNNTKIGNKNLFVGTNRGDYGWMISPGSGETSKGSLYIDGENGVRFTNSRKTTSWWVIQFPFDMNKLKPNTSYTISFDIRTPQDRNENVFIGLARGDSSGSPFVESPYKAIHTKANQFVHITQTLTTISNFEKNQQAFYLNNAGIGQCDWVDIVNLMMVEGTQSAEWSPAPEEVGSGQNLLRGTADFSWPTGLGTNGNFNTSFERFDDTSIAFHLWGSKGGGIYTKWGGAFPDGQLQVGETYTFSFDIKGSGTFASIGNESHDTNARGLQVPGDWQRVSISGTIKALDKAFIIYFRDNFDVRIKNVKIERGSKATPWTPHPFDDKDKGVNLLKSTAYWNPADWNHISDNVWYDDGWVDSKGHKAYGHNTAWQGLGQTVYVTPGVYTWSAQIYLHGLDSNDSVYPYMGDGQYNGTAQVQDIRKPMLGVNDQNRWIDYSTTFYVKNAGNLCVRPELNRDHGNIHVGSQKLEHGMVATPWSPSPLDDKNATITLDSADINSMKTQGHYFVRNLANSPIAGWVYVDVTGNNNDRLKQEVYQDNGYEHRSRRWTGSGWTEWTTDVNNKNVVSQINITPDQIKIASNKIVIDGNTDIHGDLRTDRVRLVGKQGLIDMTGDDGMRMANKNGSSILIGNGNIDLMYNNDFRMNIDSSMMTLLKKESSLGQNNPIAIGSIGTSFYANDKRRGMQILYTPGKDDWSYRGADYLGIGYSLENQGAQGQRKIYDQLELYRQDTTINGHLKRKGIHVQDALHLSNGLQIYLENKDNNIQDPIKFIGSKYAASSQPEYTQPYLTLGYSNSTGNAGLGINWWELIPTGRINSSYSYMSAHGTDGEDGLTVSWYSWPGWYGGRKAPSIVYKGKDGSLKNGGFVFYPGGEVCFWQGDFRSNFRWSGIKQTD</sequence>
<keyword evidence="1" id="KW-0378">Hydrolase</keyword>
<dbReference type="RefSeq" id="WP_087214410.1">
    <property type="nucleotide sequence ID" value="NZ_NFHN01000001.1"/>
</dbReference>
<evidence type="ECO:0000313" key="5">
    <source>
        <dbReference type="Proteomes" id="UP000195868"/>
    </source>
</evidence>
<dbReference type="Gene3D" id="2.60.120.260">
    <property type="entry name" value="Galactose-binding domain-like"/>
    <property type="match status" value="3"/>
</dbReference>
<dbReference type="GO" id="GO:0016798">
    <property type="term" value="F:hydrolase activity, acting on glycosyl bonds"/>
    <property type="evidence" value="ECO:0007669"/>
    <property type="project" value="InterPro"/>
</dbReference>
<evidence type="ECO:0000256" key="2">
    <source>
        <dbReference type="SAM" id="Coils"/>
    </source>
</evidence>
<comment type="caution">
    <text evidence="4">The sequence shown here is derived from an EMBL/GenBank/DDBJ whole genome shotgun (WGS) entry which is preliminary data.</text>
</comment>
<dbReference type="InterPro" id="IPR003305">
    <property type="entry name" value="CenC_carb-bd"/>
</dbReference>
<name>A0A1Y3UNR9_LIMRT</name>
<feature type="domain" description="CBM-cenC" evidence="3">
    <location>
        <begin position="1257"/>
        <end position="1372"/>
    </location>
</feature>